<feature type="chain" id="PRO_5047501213" description="Formate dehydrogenase" evidence="2">
    <location>
        <begin position="27"/>
        <end position="105"/>
    </location>
</feature>
<evidence type="ECO:0000313" key="4">
    <source>
        <dbReference type="Proteomes" id="UP001596270"/>
    </source>
</evidence>
<feature type="signal peptide" evidence="2">
    <location>
        <begin position="1"/>
        <end position="26"/>
    </location>
</feature>
<feature type="region of interest" description="Disordered" evidence="1">
    <location>
        <begin position="81"/>
        <end position="105"/>
    </location>
</feature>
<dbReference type="EMBL" id="JBHSRS010000084">
    <property type="protein sequence ID" value="MFC6284245.1"/>
    <property type="molecule type" value="Genomic_DNA"/>
</dbReference>
<feature type="compositionally biased region" description="Low complexity" evidence="1">
    <location>
        <begin position="86"/>
        <end position="98"/>
    </location>
</feature>
<dbReference type="RefSeq" id="WP_371440002.1">
    <property type="nucleotide sequence ID" value="NZ_JBHSRS010000084.1"/>
</dbReference>
<evidence type="ECO:0008006" key="5">
    <source>
        <dbReference type="Google" id="ProtNLM"/>
    </source>
</evidence>
<evidence type="ECO:0000313" key="3">
    <source>
        <dbReference type="EMBL" id="MFC6284245.1"/>
    </source>
</evidence>
<organism evidence="3 4">
    <name type="scientific">Polaromonas aquatica</name>
    <dbReference type="NCBI Taxonomy" id="332657"/>
    <lineage>
        <taxon>Bacteria</taxon>
        <taxon>Pseudomonadati</taxon>
        <taxon>Pseudomonadota</taxon>
        <taxon>Betaproteobacteria</taxon>
        <taxon>Burkholderiales</taxon>
        <taxon>Comamonadaceae</taxon>
        <taxon>Polaromonas</taxon>
    </lineage>
</organism>
<proteinExistence type="predicted"/>
<protein>
    <recommendedName>
        <fullName evidence="5">Formate dehydrogenase</fullName>
    </recommendedName>
</protein>
<comment type="caution">
    <text evidence="3">The sequence shown here is derived from an EMBL/GenBank/DDBJ whole genome shotgun (WGS) entry which is preliminary data.</text>
</comment>
<keyword evidence="4" id="KW-1185">Reference proteome</keyword>
<keyword evidence="2" id="KW-0732">Signal</keyword>
<gene>
    <name evidence="3" type="ORF">ACFQND_23705</name>
</gene>
<evidence type="ECO:0000256" key="1">
    <source>
        <dbReference type="SAM" id="MobiDB-lite"/>
    </source>
</evidence>
<evidence type="ECO:0000256" key="2">
    <source>
        <dbReference type="SAM" id="SignalP"/>
    </source>
</evidence>
<accession>A0ABW1U3W6</accession>
<reference evidence="4" key="1">
    <citation type="journal article" date="2019" name="Int. J. Syst. Evol. Microbiol.">
        <title>The Global Catalogue of Microorganisms (GCM) 10K type strain sequencing project: providing services to taxonomists for standard genome sequencing and annotation.</title>
        <authorList>
            <consortium name="The Broad Institute Genomics Platform"/>
            <consortium name="The Broad Institute Genome Sequencing Center for Infectious Disease"/>
            <person name="Wu L."/>
            <person name="Ma J."/>
        </authorList>
    </citation>
    <scope>NUCLEOTIDE SEQUENCE [LARGE SCALE GENOMIC DNA]</scope>
    <source>
        <strain evidence="4">CCUG 39402</strain>
    </source>
</reference>
<sequence length="105" mass="11076">MDIRFISKPLVGLLVLLPVWASIAQAQTPAAPPPANTPAQAAPAPFRSALENYQPYTDQKTAPWKAANEQVDRNGGWRAYAKEGRAAASPAAAPQADPHAGHAKP</sequence>
<dbReference type="Proteomes" id="UP001596270">
    <property type="component" value="Unassembled WGS sequence"/>
</dbReference>
<name>A0ABW1U3W6_9BURK</name>